<dbReference type="PROSITE" id="PS00028">
    <property type="entry name" value="ZINC_FINGER_C2H2_1"/>
    <property type="match status" value="3"/>
</dbReference>
<evidence type="ECO:0000256" key="2">
    <source>
        <dbReference type="ARBA" id="ARBA00022771"/>
    </source>
</evidence>
<dbReference type="GO" id="GO:0008270">
    <property type="term" value="F:zinc ion binding"/>
    <property type="evidence" value="ECO:0007669"/>
    <property type="project" value="UniProtKB-KW"/>
</dbReference>
<evidence type="ECO:0000256" key="3">
    <source>
        <dbReference type="ARBA" id="ARBA00022833"/>
    </source>
</evidence>
<dbReference type="SUPFAM" id="SSF57667">
    <property type="entry name" value="beta-beta-alpha zinc fingers"/>
    <property type="match status" value="1"/>
</dbReference>
<accession>A0A166ED81</accession>
<dbReference type="STRING" id="436010.A0A166ED81"/>
<dbReference type="PROSITE" id="PS50157">
    <property type="entry name" value="ZINC_FINGER_C2H2_2"/>
    <property type="match status" value="1"/>
</dbReference>
<keyword evidence="1" id="KW-0479">Metal-binding</keyword>
<dbReference type="Proteomes" id="UP000076532">
    <property type="component" value="Unassembled WGS sequence"/>
</dbReference>
<dbReference type="Pfam" id="PF12171">
    <property type="entry name" value="zf-C2H2_jaz"/>
    <property type="match status" value="1"/>
</dbReference>
<keyword evidence="7" id="KW-1185">Reference proteome</keyword>
<keyword evidence="3" id="KW-0862">Zinc</keyword>
<reference evidence="6 7" key="1">
    <citation type="journal article" date="2016" name="Mol. Biol. Evol.">
        <title>Comparative Genomics of Early-Diverging Mushroom-Forming Fungi Provides Insights into the Origins of Lignocellulose Decay Capabilities.</title>
        <authorList>
            <person name="Nagy L.G."/>
            <person name="Riley R."/>
            <person name="Tritt A."/>
            <person name="Adam C."/>
            <person name="Daum C."/>
            <person name="Floudas D."/>
            <person name="Sun H."/>
            <person name="Yadav J.S."/>
            <person name="Pangilinan J."/>
            <person name="Larsson K.H."/>
            <person name="Matsuura K."/>
            <person name="Barry K."/>
            <person name="Labutti K."/>
            <person name="Kuo R."/>
            <person name="Ohm R.A."/>
            <person name="Bhattacharya S.S."/>
            <person name="Shirouzu T."/>
            <person name="Yoshinaga Y."/>
            <person name="Martin F.M."/>
            <person name="Grigoriev I.V."/>
            <person name="Hibbett D.S."/>
        </authorList>
    </citation>
    <scope>NUCLEOTIDE SEQUENCE [LARGE SCALE GENOMIC DNA]</scope>
    <source>
        <strain evidence="6 7">CBS 109695</strain>
    </source>
</reference>
<evidence type="ECO:0000313" key="6">
    <source>
        <dbReference type="EMBL" id="KZP15641.1"/>
    </source>
</evidence>
<feature type="non-terminal residue" evidence="6">
    <location>
        <position position="1"/>
    </location>
</feature>
<dbReference type="EMBL" id="KV417602">
    <property type="protein sequence ID" value="KZP15641.1"/>
    <property type="molecule type" value="Genomic_DNA"/>
</dbReference>
<evidence type="ECO:0000313" key="7">
    <source>
        <dbReference type="Proteomes" id="UP000076532"/>
    </source>
</evidence>
<keyword evidence="2 4" id="KW-0863">Zinc-finger</keyword>
<dbReference type="SMART" id="SM00355">
    <property type="entry name" value="ZnF_C2H2"/>
    <property type="match status" value="4"/>
</dbReference>
<sequence length="148" mass="16993">HKNNSSSHNICHTEACGGKDFPTSIALKEHWVQTPLHAYCQYQCFKHFDDRAELHNHFRDEHPFCDICTKVFANDNGLHGHNMQSHPSVYCTMCKRMFKSPANLTSHLDSSVHRTKDVRCARGCTRKFVSRSTMTRHLESGGCRSTEE</sequence>
<dbReference type="AlphaFoldDB" id="A0A166ED81"/>
<evidence type="ECO:0000259" key="5">
    <source>
        <dbReference type="PROSITE" id="PS50157"/>
    </source>
</evidence>
<evidence type="ECO:0000256" key="4">
    <source>
        <dbReference type="PROSITE-ProRule" id="PRU00042"/>
    </source>
</evidence>
<organism evidence="6 7">
    <name type="scientific">Athelia psychrophila</name>
    <dbReference type="NCBI Taxonomy" id="1759441"/>
    <lineage>
        <taxon>Eukaryota</taxon>
        <taxon>Fungi</taxon>
        <taxon>Dikarya</taxon>
        <taxon>Basidiomycota</taxon>
        <taxon>Agaricomycotina</taxon>
        <taxon>Agaricomycetes</taxon>
        <taxon>Agaricomycetidae</taxon>
        <taxon>Atheliales</taxon>
        <taxon>Atheliaceae</taxon>
        <taxon>Athelia</taxon>
    </lineage>
</organism>
<evidence type="ECO:0000256" key="1">
    <source>
        <dbReference type="ARBA" id="ARBA00022723"/>
    </source>
</evidence>
<dbReference type="InterPro" id="IPR022755">
    <property type="entry name" value="Znf_C2H2_jaz"/>
</dbReference>
<dbReference type="OrthoDB" id="6077919at2759"/>
<dbReference type="InterPro" id="IPR013087">
    <property type="entry name" value="Znf_C2H2_type"/>
</dbReference>
<protein>
    <recommendedName>
        <fullName evidence="5">C2H2-type domain-containing protein</fullName>
    </recommendedName>
</protein>
<proteinExistence type="predicted"/>
<dbReference type="Gene3D" id="3.30.160.60">
    <property type="entry name" value="Classic Zinc Finger"/>
    <property type="match status" value="1"/>
</dbReference>
<dbReference type="InterPro" id="IPR036236">
    <property type="entry name" value="Znf_C2H2_sf"/>
</dbReference>
<gene>
    <name evidence="6" type="ORF">FIBSPDRAFT_749877</name>
</gene>
<feature type="domain" description="C2H2-type" evidence="5">
    <location>
        <begin position="89"/>
        <end position="118"/>
    </location>
</feature>
<name>A0A166ED81_9AGAM</name>